<dbReference type="OrthoDB" id="582683at2"/>
<keyword evidence="2" id="KW-1185">Reference proteome</keyword>
<dbReference type="InParanoid" id="K9TDS3"/>
<organism evidence="1 2">
    <name type="scientific">Oscillatoria acuminata PCC 6304</name>
    <dbReference type="NCBI Taxonomy" id="56110"/>
    <lineage>
        <taxon>Bacteria</taxon>
        <taxon>Bacillati</taxon>
        <taxon>Cyanobacteriota</taxon>
        <taxon>Cyanophyceae</taxon>
        <taxon>Oscillatoriophycideae</taxon>
        <taxon>Oscillatoriales</taxon>
        <taxon>Oscillatoriaceae</taxon>
        <taxon>Oscillatoria</taxon>
    </lineage>
</organism>
<dbReference type="HOGENOM" id="CLU_1298734_0_0_3"/>
<dbReference type="AlphaFoldDB" id="K9TDS3"/>
<evidence type="ECO:0000313" key="1">
    <source>
        <dbReference type="EMBL" id="AFY80164.1"/>
    </source>
</evidence>
<accession>K9TDS3</accession>
<dbReference type="Proteomes" id="UP000010367">
    <property type="component" value="Chromosome"/>
</dbReference>
<sequence length="212" mass="23297">MGATNVYSDKKLYAVRMGVATGSSGLATFVANYGFMTNIDSVEATQLGHRLARTGGKYLDQLVIGCSAPKPQRLTKKEKEYSVTSFVSFDRLQQAINAGWKPAKKGKIRLPRSTKKSKTVYVEIRGIKYAWSMPDRLYKRLAKYRSNLGFADAQSSDTDLCFGAEYPKPPKVGINEVGTGGGDNLSTFCAPRLIDNLPIAFFLIDPGNYTDV</sequence>
<proteinExistence type="predicted"/>
<dbReference type="STRING" id="56110.Oscil6304_0414"/>
<dbReference type="EMBL" id="CP003607">
    <property type="protein sequence ID" value="AFY80164.1"/>
    <property type="molecule type" value="Genomic_DNA"/>
</dbReference>
<evidence type="ECO:0000313" key="2">
    <source>
        <dbReference type="Proteomes" id="UP000010367"/>
    </source>
</evidence>
<reference evidence="1 2" key="1">
    <citation type="submission" date="2012-06" db="EMBL/GenBank/DDBJ databases">
        <title>Finished chromosome of genome of Oscillatoria acuminata PCC 6304.</title>
        <authorList>
            <consortium name="US DOE Joint Genome Institute"/>
            <person name="Gugger M."/>
            <person name="Coursin T."/>
            <person name="Rippka R."/>
            <person name="Tandeau De Marsac N."/>
            <person name="Huntemann M."/>
            <person name="Wei C.-L."/>
            <person name="Han J."/>
            <person name="Detter J.C."/>
            <person name="Han C."/>
            <person name="Tapia R."/>
            <person name="Davenport K."/>
            <person name="Daligault H."/>
            <person name="Erkkila T."/>
            <person name="Gu W."/>
            <person name="Munk A.C.C."/>
            <person name="Teshima H."/>
            <person name="Xu Y."/>
            <person name="Chain P."/>
            <person name="Chen A."/>
            <person name="Krypides N."/>
            <person name="Mavromatis K."/>
            <person name="Markowitz V."/>
            <person name="Szeto E."/>
            <person name="Ivanova N."/>
            <person name="Mikhailova N."/>
            <person name="Ovchinnikova G."/>
            <person name="Pagani I."/>
            <person name="Pati A."/>
            <person name="Goodwin L."/>
            <person name="Peters L."/>
            <person name="Pitluck S."/>
            <person name="Woyke T."/>
            <person name="Kerfeld C."/>
        </authorList>
    </citation>
    <scope>NUCLEOTIDE SEQUENCE [LARGE SCALE GENOMIC DNA]</scope>
    <source>
        <strain evidence="1 2">PCC 6304</strain>
    </source>
</reference>
<protein>
    <submittedName>
        <fullName evidence="1">Uncharacterized protein</fullName>
    </submittedName>
</protein>
<name>K9TDS3_9CYAN</name>
<gene>
    <name evidence="1" type="ORF">Oscil6304_0414</name>
</gene>
<dbReference type="eggNOG" id="ENOG5033GXK">
    <property type="taxonomic scope" value="Bacteria"/>
</dbReference>
<dbReference type="RefSeq" id="WP_015146814.1">
    <property type="nucleotide sequence ID" value="NC_019693.1"/>
</dbReference>
<dbReference type="KEGG" id="oac:Oscil6304_0414"/>